<evidence type="ECO:0000256" key="1">
    <source>
        <dbReference type="SAM" id="MobiDB-lite"/>
    </source>
</evidence>
<name>A0A6J5LGQ0_9CAUD</name>
<gene>
    <name evidence="2" type="ORF">UFOVP257_169</name>
</gene>
<dbReference type="EMBL" id="LR796274">
    <property type="protein sequence ID" value="CAB4133391.1"/>
    <property type="molecule type" value="Genomic_DNA"/>
</dbReference>
<organism evidence="2">
    <name type="scientific">uncultured Caudovirales phage</name>
    <dbReference type="NCBI Taxonomy" id="2100421"/>
    <lineage>
        <taxon>Viruses</taxon>
        <taxon>Duplodnaviria</taxon>
        <taxon>Heunggongvirae</taxon>
        <taxon>Uroviricota</taxon>
        <taxon>Caudoviricetes</taxon>
        <taxon>Peduoviridae</taxon>
        <taxon>Maltschvirus</taxon>
        <taxon>Maltschvirus maltsch</taxon>
    </lineage>
</organism>
<proteinExistence type="predicted"/>
<accession>A0A6J5LGQ0</accession>
<reference evidence="2" key="1">
    <citation type="submission" date="2020-04" db="EMBL/GenBank/DDBJ databases">
        <authorList>
            <person name="Chiriac C."/>
            <person name="Salcher M."/>
            <person name="Ghai R."/>
            <person name="Kavagutti S V."/>
        </authorList>
    </citation>
    <scope>NUCLEOTIDE SEQUENCE</scope>
</reference>
<protein>
    <submittedName>
        <fullName evidence="2">Uncharacterized protein</fullName>
    </submittedName>
</protein>
<evidence type="ECO:0000313" key="2">
    <source>
        <dbReference type="EMBL" id="CAB4133391.1"/>
    </source>
</evidence>
<sequence>MKITDIIRNVLDIIDHAEDPEPPAVAVVQIQDSGEELGDIQRLAGLTSQEPEYANEPNEIIASMGAAFPAGDDVHHSKNPADIRTNAPSMYPGFQARM</sequence>
<feature type="region of interest" description="Disordered" evidence="1">
    <location>
        <begin position="71"/>
        <end position="98"/>
    </location>
</feature>
<feature type="compositionally biased region" description="Basic and acidic residues" evidence="1">
    <location>
        <begin position="72"/>
        <end position="81"/>
    </location>
</feature>